<dbReference type="EMBL" id="JAEVHI010000004">
    <property type="protein sequence ID" value="KAG5293088.1"/>
    <property type="molecule type" value="Genomic_DNA"/>
</dbReference>
<organism evidence="2 3">
    <name type="scientific">Ajellomyces capsulatus</name>
    <name type="common">Darling's disease fungus</name>
    <name type="synonym">Histoplasma capsulatum</name>
    <dbReference type="NCBI Taxonomy" id="5037"/>
    <lineage>
        <taxon>Eukaryota</taxon>
        <taxon>Fungi</taxon>
        <taxon>Dikarya</taxon>
        <taxon>Ascomycota</taxon>
        <taxon>Pezizomycotina</taxon>
        <taxon>Eurotiomycetes</taxon>
        <taxon>Eurotiomycetidae</taxon>
        <taxon>Onygenales</taxon>
        <taxon>Ajellomycetaceae</taxon>
        <taxon>Histoplasma</taxon>
    </lineage>
</organism>
<protein>
    <submittedName>
        <fullName evidence="2">Uncharacterized protein</fullName>
    </submittedName>
</protein>
<accession>A0A8H8CY86</accession>
<dbReference type="OrthoDB" id="4167490at2759"/>
<evidence type="ECO:0000256" key="1">
    <source>
        <dbReference type="SAM" id="MobiDB-lite"/>
    </source>
</evidence>
<feature type="compositionally biased region" description="Basic and acidic residues" evidence="1">
    <location>
        <begin position="51"/>
        <end position="64"/>
    </location>
</feature>
<evidence type="ECO:0000313" key="2">
    <source>
        <dbReference type="EMBL" id="KAG5293088.1"/>
    </source>
</evidence>
<name>A0A8H8CY86_AJECA</name>
<evidence type="ECO:0000313" key="3">
    <source>
        <dbReference type="Proteomes" id="UP000670092"/>
    </source>
</evidence>
<dbReference type="AlphaFoldDB" id="A0A8H8CY86"/>
<reference evidence="2 3" key="1">
    <citation type="submission" date="2021-01" db="EMBL/GenBank/DDBJ databases">
        <title>Chromosome-level genome assembly of a human fungal pathogen reveals clustering of transcriptionally co-regulated genes.</title>
        <authorList>
            <person name="Voorhies M."/>
            <person name="Cohen S."/>
            <person name="Shea T.P."/>
            <person name="Petrus S."/>
            <person name="Munoz J.F."/>
            <person name="Poplawski S."/>
            <person name="Goldman W.E."/>
            <person name="Michael T."/>
            <person name="Cuomo C.A."/>
            <person name="Sil A."/>
            <person name="Beyhan S."/>
        </authorList>
    </citation>
    <scope>NUCLEOTIDE SEQUENCE [LARGE SCALE GENOMIC DNA]</scope>
    <source>
        <strain evidence="2 3">G184AR</strain>
    </source>
</reference>
<comment type="caution">
    <text evidence="2">The sequence shown here is derived from an EMBL/GenBank/DDBJ whole genome shotgun (WGS) entry which is preliminary data.</text>
</comment>
<dbReference type="Proteomes" id="UP000670092">
    <property type="component" value="Unassembled WGS sequence"/>
</dbReference>
<dbReference type="VEuPathDB" id="FungiDB:I7I52_04287"/>
<gene>
    <name evidence="2" type="ORF">I7I52_04287</name>
</gene>
<proteinExistence type="predicted"/>
<feature type="region of interest" description="Disordered" evidence="1">
    <location>
        <begin position="1"/>
        <end position="70"/>
    </location>
</feature>
<sequence length="459" mass="52422">MTDDSLTPIRVRGKRHKKPLFPDKKVARKGRTHAGNEYQAGHLPAKPANGKLRENTSSHNDKRNKCGGSKSSHLEALPAELIEKIFLDSLELNLARASPHFGAILSRKRIYKILTFLAFFNDYRPGRDNVPPGYLSNILRPLKYVPLDFDTQKALQNDVIGCRWFNLPLLKECQRDMFSTILQTCIFGPSPLGQSMVLDSAARDVLNQSLDENPTHWSMNFRGTDKHNNQCVLNICPSTVSFTHSRLGTTHYLPMAVWTIPDKFFAKQPWTEEKFCLLHHLLTASPYGLLPDRLEAFYPSLSSLDISRERIQECIHIAIMEENIWMLCELLACDERAYQALNGGDIFRYEIRGEHFIAAVNRSENPGLLQILLRAHAESIPYDDPDITAWALRQANHGFGRWLLGYLIEVPSRRQCGVTLFTGGWDSRRRRSGRDYPNDPGCSIWWADFERYAGQNNLI</sequence>